<evidence type="ECO:0000313" key="4">
    <source>
        <dbReference type="Proteomes" id="UP001178507"/>
    </source>
</evidence>
<dbReference type="Proteomes" id="UP001178507">
    <property type="component" value="Unassembled WGS sequence"/>
</dbReference>
<comment type="caution">
    <text evidence="3">The sequence shown here is derived from an EMBL/GenBank/DDBJ whole genome shotgun (WGS) entry which is preliminary data.</text>
</comment>
<sequence>MGGQGQSAQAALHHTRAAAKFKEAAELWEADREELEGHAQDLTARAVYLESLGGVPPSMPLEDHVGELSISLDLSVAQQPREEQLPELLARSGVTGASADLSEEGLQMVMALRKEEELQSFVQRLLSKDWRQVKADDASALEFVGFVQRALGEGPALRALRDQLRRCPWVELKLGPGEDRLQVGAAMEREARELDAAGEAEEALEGFQRAVAVFKLVYNFDPRSKSNPKIKEMVGNRIAELETLIKLRDPGYAEAQAAPTESSSADDLEARLARLRQ</sequence>
<feature type="compositionally biased region" description="Basic and acidic residues" evidence="2">
    <location>
        <begin position="268"/>
        <end position="277"/>
    </location>
</feature>
<evidence type="ECO:0000256" key="2">
    <source>
        <dbReference type="SAM" id="MobiDB-lite"/>
    </source>
</evidence>
<evidence type="ECO:0000313" key="3">
    <source>
        <dbReference type="EMBL" id="CAJ1376593.1"/>
    </source>
</evidence>
<organism evidence="3 4">
    <name type="scientific">Effrenium voratum</name>
    <dbReference type="NCBI Taxonomy" id="2562239"/>
    <lineage>
        <taxon>Eukaryota</taxon>
        <taxon>Sar</taxon>
        <taxon>Alveolata</taxon>
        <taxon>Dinophyceae</taxon>
        <taxon>Suessiales</taxon>
        <taxon>Symbiodiniaceae</taxon>
        <taxon>Effrenium</taxon>
    </lineage>
</organism>
<feature type="region of interest" description="Disordered" evidence="2">
    <location>
        <begin position="252"/>
        <end position="277"/>
    </location>
</feature>
<keyword evidence="4" id="KW-1185">Reference proteome</keyword>
<name>A0AA36HYQ1_9DINO</name>
<gene>
    <name evidence="3" type="ORF">EVOR1521_LOCUS5618</name>
</gene>
<evidence type="ECO:0000256" key="1">
    <source>
        <dbReference type="SAM" id="Coils"/>
    </source>
</evidence>
<feature type="coiled-coil region" evidence="1">
    <location>
        <begin position="18"/>
        <end position="45"/>
    </location>
</feature>
<keyword evidence="1" id="KW-0175">Coiled coil</keyword>
<accession>A0AA36HYQ1</accession>
<reference evidence="3" key="1">
    <citation type="submission" date="2023-08" db="EMBL/GenBank/DDBJ databases">
        <authorList>
            <person name="Chen Y."/>
            <person name="Shah S."/>
            <person name="Dougan E. K."/>
            <person name="Thang M."/>
            <person name="Chan C."/>
        </authorList>
    </citation>
    <scope>NUCLEOTIDE SEQUENCE</scope>
</reference>
<dbReference type="InterPro" id="IPR036181">
    <property type="entry name" value="MIT_dom_sf"/>
</dbReference>
<dbReference type="EMBL" id="CAUJNA010000406">
    <property type="protein sequence ID" value="CAJ1376593.1"/>
    <property type="molecule type" value="Genomic_DNA"/>
</dbReference>
<dbReference type="SUPFAM" id="SSF116846">
    <property type="entry name" value="MIT domain"/>
    <property type="match status" value="1"/>
</dbReference>
<proteinExistence type="predicted"/>
<protein>
    <submittedName>
        <fullName evidence="3">Uncharacterized protein</fullName>
    </submittedName>
</protein>
<dbReference type="AlphaFoldDB" id="A0AA36HYQ1"/>